<dbReference type="Gene3D" id="2.60.120.10">
    <property type="entry name" value="Jelly Rolls"/>
    <property type="match status" value="1"/>
</dbReference>
<feature type="chain" id="PRO_5009744035" description="Cupin domain protein" evidence="1">
    <location>
        <begin position="22"/>
        <end position="139"/>
    </location>
</feature>
<dbReference type="EMBL" id="CCSB01000001">
    <property type="protein sequence ID" value="CDZ77152.1"/>
    <property type="molecule type" value="Genomic_DNA"/>
</dbReference>
<sequence>MRYFVSFIFLIVLGATSVLQAANSRSYTILYTGKDGNSYFKEAEEPLIPAKVGLVTRLLPTKSLFFGEAGGAAQDWHNPAQRLFIIVLSGVMQIETSSGQIKAFKAGDILLAEDLTGKGHRTSNLNEQPVNYLAILLAD</sequence>
<dbReference type="InterPro" id="IPR014710">
    <property type="entry name" value="RmlC-like_jellyroll"/>
</dbReference>
<evidence type="ECO:0008006" key="4">
    <source>
        <dbReference type="Google" id="ProtNLM"/>
    </source>
</evidence>
<keyword evidence="1" id="KW-0732">Signal</keyword>
<protein>
    <recommendedName>
        <fullName evidence="4">Cupin domain protein</fullName>
    </recommendedName>
</protein>
<name>A0A078KVW8_9GAMM</name>
<evidence type="ECO:0000313" key="2">
    <source>
        <dbReference type="EMBL" id="CDZ77152.1"/>
    </source>
</evidence>
<feature type="signal peptide" evidence="1">
    <location>
        <begin position="1"/>
        <end position="21"/>
    </location>
</feature>
<organism evidence="2 3">
    <name type="scientific">Legionella massiliensis</name>
    <dbReference type="NCBI Taxonomy" id="1034943"/>
    <lineage>
        <taxon>Bacteria</taxon>
        <taxon>Pseudomonadati</taxon>
        <taxon>Pseudomonadota</taxon>
        <taxon>Gammaproteobacteria</taxon>
        <taxon>Legionellales</taxon>
        <taxon>Legionellaceae</taxon>
        <taxon>Legionella</taxon>
    </lineage>
</organism>
<evidence type="ECO:0000256" key="1">
    <source>
        <dbReference type="SAM" id="SignalP"/>
    </source>
</evidence>
<dbReference type="Proteomes" id="UP000044071">
    <property type="component" value="Unassembled WGS sequence"/>
</dbReference>
<dbReference type="eggNOG" id="COG1917">
    <property type="taxonomic scope" value="Bacteria"/>
</dbReference>
<keyword evidence="3" id="KW-1185">Reference proteome</keyword>
<dbReference type="SUPFAM" id="SSF51182">
    <property type="entry name" value="RmlC-like cupins"/>
    <property type="match status" value="1"/>
</dbReference>
<dbReference type="RefSeq" id="WP_052403174.1">
    <property type="nucleotide sequence ID" value="NZ_CCVW01000001.1"/>
</dbReference>
<accession>A0A078KVW8</accession>
<dbReference type="InterPro" id="IPR011051">
    <property type="entry name" value="RmlC_Cupin_sf"/>
</dbReference>
<gene>
    <name evidence="2" type="ORF">BN59_01434</name>
</gene>
<evidence type="ECO:0000313" key="3">
    <source>
        <dbReference type="Proteomes" id="UP000044071"/>
    </source>
</evidence>
<proteinExistence type="predicted"/>
<dbReference type="OrthoDB" id="4205621at2"/>
<dbReference type="STRING" id="1034943.BN59_01434"/>
<reference evidence="2 3" key="1">
    <citation type="submission" date="2014-06" db="EMBL/GenBank/DDBJ databases">
        <authorList>
            <person name="Urmite Genomes Urmite Genomes"/>
        </authorList>
    </citation>
    <scope>NUCLEOTIDE SEQUENCE [LARGE SCALE GENOMIC DNA]</scope>
</reference>
<dbReference type="AlphaFoldDB" id="A0A078KVW8"/>